<organism evidence="4 5">
    <name type="scientific">Salinisphaera japonica YTM-1</name>
    <dbReference type="NCBI Taxonomy" id="1209778"/>
    <lineage>
        <taxon>Bacteria</taxon>
        <taxon>Pseudomonadati</taxon>
        <taxon>Pseudomonadota</taxon>
        <taxon>Gammaproteobacteria</taxon>
        <taxon>Salinisphaerales</taxon>
        <taxon>Salinisphaeraceae</taxon>
        <taxon>Salinisphaera</taxon>
    </lineage>
</organism>
<dbReference type="Gene3D" id="3.10.129.10">
    <property type="entry name" value="Hotdog Thioesterase"/>
    <property type="match status" value="1"/>
</dbReference>
<dbReference type="GO" id="GO:0047617">
    <property type="term" value="F:fatty acyl-CoA hydrolase activity"/>
    <property type="evidence" value="ECO:0007669"/>
    <property type="project" value="InterPro"/>
</dbReference>
<proteinExistence type="inferred from homology"/>
<dbReference type="InParanoid" id="A0A423PNA4"/>
<dbReference type="SUPFAM" id="SSF54637">
    <property type="entry name" value="Thioesterase/thiol ester dehydrase-isomerase"/>
    <property type="match status" value="1"/>
</dbReference>
<dbReference type="OrthoDB" id="5741080at2"/>
<evidence type="ECO:0000259" key="3">
    <source>
        <dbReference type="Pfam" id="PF03061"/>
    </source>
</evidence>
<feature type="domain" description="Thioesterase" evidence="3">
    <location>
        <begin position="51"/>
        <end position="126"/>
    </location>
</feature>
<dbReference type="InterPro" id="IPR006683">
    <property type="entry name" value="Thioestr_dom"/>
</dbReference>
<sequence length="153" mass="16551">MQDTPSEATGWHIHDEQGFAGLVGPIWERWATDDQLVLALELGVRHVNQAGVAQGGLLVTLADRVMGHALRHAVGGEPVTTVQLDTHFMSAGQVGDIVEGRARMTRITRSLAFIDGTITCGDRTLVSARGVWKRLADPDGAAAAAFRQRFIRQ</sequence>
<comment type="caution">
    <text evidence="4">The sequence shown here is derived from an EMBL/GenBank/DDBJ whole genome shotgun (WGS) entry which is preliminary data.</text>
</comment>
<dbReference type="EMBL" id="AYKG01000030">
    <property type="protein sequence ID" value="ROO27094.1"/>
    <property type="molecule type" value="Genomic_DNA"/>
</dbReference>
<dbReference type="InterPro" id="IPR039298">
    <property type="entry name" value="ACOT13"/>
</dbReference>
<dbReference type="Pfam" id="PF03061">
    <property type="entry name" value="4HBT"/>
    <property type="match status" value="1"/>
</dbReference>
<keyword evidence="5" id="KW-1185">Reference proteome</keyword>
<evidence type="ECO:0000256" key="2">
    <source>
        <dbReference type="ARBA" id="ARBA00022801"/>
    </source>
</evidence>
<dbReference type="CDD" id="cd03443">
    <property type="entry name" value="PaaI_thioesterase"/>
    <property type="match status" value="1"/>
</dbReference>
<dbReference type="Proteomes" id="UP000285310">
    <property type="component" value="Unassembled WGS sequence"/>
</dbReference>
<reference evidence="4 5" key="1">
    <citation type="submission" date="2013-10" db="EMBL/GenBank/DDBJ databases">
        <title>Salinisphaera japonica YTM-1 Genome Sequencing.</title>
        <authorList>
            <person name="Lai Q."/>
            <person name="Li C."/>
            <person name="Shao Z."/>
        </authorList>
    </citation>
    <scope>NUCLEOTIDE SEQUENCE [LARGE SCALE GENOMIC DNA]</scope>
    <source>
        <strain evidence="4 5">YTM-1</strain>
    </source>
</reference>
<dbReference type="PANTHER" id="PTHR21660">
    <property type="entry name" value="THIOESTERASE SUPERFAMILY MEMBER-RELATED"/>
    <property type="match status" value="1"/>
</dbReference>
<name>A0A423PNA4_9GAMM</name>
<evidence type="ECO:0000256" key="1">
    <source>
        <dbReference type="ARBA" id="ARBA00008324"/>
    </source>
</evidence>
<gene>
    <name evidence="4" type="ORF">SAJA_10130</name>
</gene>
<dbReference type="AlphaFoldDB" id="A0A423PNA4"/>
<dbReference type="InterPro" id="IPR029069">
    <property type="entry name" value="HotDog_dom_sf"/>
</dbReference>
<protein>
    <submittedName>
        <fullName evidence="4">Thioesterase</fullName>
    </submittedName>
</protein>
<accession>A0A423PNA4</accession>
<dbReference type="PANTHER" id="PTHR21660:SF1">
    <property type="entry name" value="ACYL-COENZYME A THIOESTERASE 13"/>
    <property type="match status" value="1"/>
</dbReference>
<keyword evidence="2" id="KW-0378">Hydrolase</keyword>
<evidence type="ECO:0000313" key="4">
    <source>
        <dbReference type="EMBL" id="ROO27094.1"/>
    </source>
</evidence>
<evidence type="ECO:0000313" key="5">
    <source>
        <dbReference type="Proteomes" id="UP000285310"/>
    </source>
</evidence>
<comment type="similarity">
    <text evidence="1">Belongs to the thioesterase PaaI family.</text>
</comment>
<dbReference type="RefSeq" id="WP_123658514.1">
    <property type="nucleotide sequence ID" value="NZ_AYKG01000030.1"/>
</dbReference>